<dbReference type="Gene3D" id="1.10.287.950">
    <property type="entry name" value="Methyl-accepting chemotaxis protein"/>
    <property type="match status" value="1"/>
</dbReference>
<dbReference type="SUPFAM" id="SSF58104">
    <property type="entry name" value="Methyl-accepting chemotaxis protein (MCP) signaling domain"/>
    <property type="match status" value="1"/>
</dbReference>
<dbReference type="InterPro" id="IPR003660">
    <property type="entry name" value="HAMP_dom"/>
</dbReference>
<evidence type="ECO:0000259" key="13">
    <source>
        <dbReference type="PROSITE" id="PS50885"/>
    </source>
</evidence>
<keyword evidence="15" id="KW-1185">Reference proteome</keyword>
<accession>A0ABS5Q4I0</accession>
<evidence type="ECO:0000256" key="3">
    <source>
        <dbReference type="ARBA" id="ARBA00022481"/>
    </source>
</evidence>
<dbReference type="PROSITE" id="PS50111">
    <property type="entry name" value="CHEMOTAXIS_TRANSDUC_2"/>
    <property type="match status" value="1"/>
</dbReference>
<dbReference type="PANTHER" id="PTHR32089:SF120">
    <property type="entry name" value="METHYL-ACCEPTING CHEMOTAXIS PROTEIN TLPQ"/>
    <property type="match status" value="1"/>
</dbReference>
<evidence type="ECO:0000313" key="14">
    <source>
        <dbReference type="EMBL" id="MBS7663607.1"/>
    </source>
</evidence>
<comment type="subcellular location">
    <subcellularLocation>
        <location evidence="1">Cell membrane</location>
    </subcellularLocation>
</comment>
<feature type="transmembrane region" description="Helical" evidence="11">
    <location>
        <begin position="20"/>
        <end position="42"/>
    </location>
</feature>
<dbReference type="Pfam" id="PF00672">
    <property type="entry name" value="HAMP"/>
    <property type="match status" value="1"/>
</dbReference>
<evidence type="ECO:0000256" key="2">
    <source>
        <dbReference type="ARBA" id="ARBA00022475"/>
    </source>
</evidence>
<dbReference type="PROSITE" id="PS50885">
    <property type="entry name" value="HAMP"/>
    <property type="match status" value="1"/>
</dbReference>
<keyword evidence="3" id="KW-0488">Methylation</keyword>
<dbReference type="SMART" id="SM01358">
    <property type="entry name" value="HBM"/>
    <property type="match status" value="1"/>
</dbReference>
<keyword evidence="7 11" id="KW-0472">Membrane</keyword>
<evidence type="ECO:0000256" key="7">
    <source>
        <dbReference type="ARBA" id="ARBA00023136"/>
    </source>
</evidence>
<evidence type="ECO:0000256" key="10">
    <source>
        <dbReference type="PROSITE-ProRule" id="PRU00284"/>
    </source>
</evidence>
<evidence type="ECO:0000256" key="9">
    <source>
        <dbReference type="ARBA" id="ARBA00029447"/>
    </source>
</evidence>
<feature type="transmembrane region" description="Helical" evidence="11">
    <location>
        <begin position="294"/>
        <end position="313"/>
    </location>
</feature>
<name>A0ABS5Q4I0_9PSED</name>
<keyword evidence="5 11" id="KW-0812">Transmembrane</keyword>
<evidence type="ECO:0000313" key="15">
    <source>
        <dbReference type="Proteomes" id="UP001196601"/>
    </source>
</evidence>
<dbReference type="Proteomes" id="UP001196601">
    <property type="component" value="Unassembled WGS sequence"/>
</dbReference>
<dbReference type="EMBL" id="JADPMV010000002">
    <property type="protein sequence ID" value="MBS7663607.1"/>
    <property type="molecule type" value="Genomic_DNA"/>
</dbReference>
<dbReference type="CDD" id="cd06225">
    <property type="entry name" value="HAMP"/>
    <property type="match status" value="1"/>
</dbReference>
<dbReference type="SMART" id="SM00304">
    <property type="entry name" value="HAMP"/>
    <property type="match status" value="1"/>
</dbReference>
<organism evidence="14 15">
    <name type="scientific">Pseudomonas lalucatii</name>
    <dbReference type="NCBI Taxonomy" id="1424203"/>
    <lineage>
        <taxon>Bacteria</taxon>
        <taxon>Pseudomonadati</taxon>
        <taxon>Pseudomonadota</taxon>
        <taxon>Gammaproteobacteria</taxon>
        <taxon>Pseudomonadales</taxon>
        <taxon>Pseudomonadaceae</taxon>
        <taxon>Pseudomonas</taxon>
    </lineage>
</organism>
<proteinExistence type="inferred from homology"/>
<keyword evidence="6 11" id="KW-1133">Transmembrane helix</keyword>
<evidence type="ECO:0000256" key="11">
    <source>
        <dbReference type="SAM" id="Phobius"/>
    </source>
</evidence>
<evidence type="ECO:0000259" key="12">
    <source>
        <dbReference type="PROSITE" id="PS50111"/>
    </source>
</evidence>
<feature type="domain" description="Methyl-accepting transducer" evidence="12">
    <location>
        <begin position="373"/>
        <end position="609"/>
    </location>
</feature>
<keyword evidence="8 10" id="KW-0807">Transducer</keyword>
<evidence type="ECO:0000256" key="4">
    <source>
        <dbReference type="ARBA" id="ARBA00022500"/>
    </source>
</evidence>
<evidence type="ECO:0000256" key="8">
    <source>
        <dbReference type="ARBA" id="ARBA00023224"/>
    </source>
</evidence>
<evidence type="ECO:0000256" key="1">
    <source>
        <dbReference type="ARBA" id="ARBA00004236"/>
    </source>
</evidence>
<sequence length="645" mass="69261">MTMLTRLLGNLSVGAKLSLGFGLVLLSTIGVAATAFQALHLLEARGTIIRDLGGARALMLQAREAEKTFSLSLSQQAAANVEEYLGQLTALLEGQRQALPGTVAASAMASDYLTQFQRYDQAIQAERDARIRMQDLAQSLGERFAGVQLDQLDALNELADTAKPVSPRLAMLLDQAAQLLDRLARLRDSELHYAHEGSLPARDDWETRMTELLTYMDSLTRQLQGSARESLDQASVALEQYRVAFGHFVASREQAGRSQSAMRLAAEQVESHLAALAMAQEQAWQQLSRQVVQLLGLILLLALACGIGAGWLIRQLIVQPLHQALELTRSVAAGDLSATFARQQRRDELGQLGNSVASMLDSLRALVGRIGEDVARLNQTASSVVQIVERTTQGVEQQNNETEQTASAMQQMTVSAQDVARNAGAACEAVLQARHQAQRGDELVRQAGTKIDQLAAEMVGCSDAMQQLLQDSGAVGQVLEVIDAVAEQTNLLALNAAIEAARAGEHGRGFAVVADEVRQLAQRTQASTEEIAAIVQQLRRGSEKAASRLQGSQTLTRDSVELAAQTSLALQAISQAVSHVEQMSQQIAAAAEQQSQVAEQVGNSMQRVRTIAQQSGAASLQLEGSVRELEQVGATLNAAVAGFRT</sequence>
<dbReference type="PANTHER" id="PTHR32089">
    <property type="entry name" value="METHYL-ACCEPTING CHEMOTAXIS PROTEIN MCPB"/>
    <property type="match status" value="1"/>
</dbReference>
<keyword evidence="2" id="KW-1003">Cell membrane</keyword>
<feature type="domain" description="HAMP" evidence="13">
    <location>
        <begin position="315"/>
        <end position="368"/>
    </location>
</feature>
<keyword evidence="4" id="KW-0145">Chemotaxis</keyword>
<comment type="caution">
    <text evidence="14">The sequence shown here is derived from an EMBL/GenBank/DDBJ whole genome shotgun (WGS) entry which is preliminary data.</text>
</comment>
<dbReference type="InterPro" id="IPR032255">
    <property type="entry name" value="HBM"/>
</dbReference>
<dbReference type="SMART" id="SM00283">
    <property type="entry name" value="MA"/>
    <property type="match status" value="1"/>
</dbReference>
<evidence type="ECO:0000256" key="5">
    <source>
        <dbReference type="ARBA" id="ARBA00022692"/>
    </source>
</evidence>
<protein>
    <submittedName>
        <fullName evidence="14">Methyl-accepting chemotaxis protein</fullName>
    </submittedName>
</protein>
<reference evidence="14 15" key="1">
    <citation type="journal article" date="2021" name="Syst. Appl. Microbiol.">
        <title>Pseudomonas lalucatii sp. nov. isolated from Vallgornera, a karstic cave in Mallorca, Western Mediterranean.</title>
        <authorList>
            <person name="Busquets A."/>
            <person name="Mulet M."/>
            <person name="Gomila M."/>
            <person name="Garcia-Valdes E."/>
        </authorList>
    </citation>
    <scope>NUCLEOTIDE SEQUENCE [LARGE SCALE GENOMIC DNA]</scope>
    <source>
        <strain evidence="14 15">R1b54</strain>
    </source>
</reference>
<gene>
    <name evidence="14" type="ORF">I0D00_16905</name>
</gene>
<comment type="similarity">
    <text evidence="9">Belongs to the methyl-accepting chemotaxis (MCP) protein family.</text>
</comment>
<dbReference type="Pfam" id="PF00015">
    <property type="entry name" value="MCPsignal"/>
    <property type="match status" value="1"/>
</dbReference>
<evidence type="ECO:0000256" key="6">
    <source>
        <dbReference type="ARBA" id="ARBA00022989"/>
    </source>
</evidence>
<dbReference type="InterPro" id="IPR004089">
    <property type="entry name" value="MCPsignal_dom"/>
</dbReference>